<evidence type="ECO:0000256" key="4">
    <source>
        <dbReference type="SAM" id="Phobius"/>
    </source>
</evidence>
<gene>
    <name evidence="5" type="ORF">HB375_16380</name>
</gene>
<evidence type="ECO:0000313" key="6">
    <source>
        <dbReference type="Proteomes" id="UP000707352"/>
    </source>
</evidence>
<keyword evidence="4" id="KW-1133">Transmembrane helix</keyword>
<accession>A0ABX0VEB9</accession>
<organism evidence="5 6">
    <name type="scientific">Microvirga terricola</name>
    <dbReference type="NCBI Taxonomy" id="2719797"/>
    <lineage>
        <taxon>Bacteria</taxon>
        <taxon>Pseudomonadati</taxon>
        <taxon>Pseudomonadota</taxon>
        <taxon>Alphaproteobacteria</taxon>
        <taxon>Hyphomicrobiales</taxon>
        <taxon>Methylobacteriaceae</taxon>
        <taxon>Microvirga</taxon>
    </lineage>
</organism>
<dbReference type="SUPFAM" id="SSF53448">
    <property type="entry name" value="Nucleotide-diphospho-sugar transferases"/>
    <property type="match status" value="1"/>
</dbReference>
<evidence type="ECO:0000256" key="1">
    <source>
        <dbReference type="ARBA" id="ARBA00006739"/>
    </source>
</evidence>
<dbReference type="EMBL" id="JAATJS010000006">
    <property type="protein sequence ID" value="NIX78175.1"/>
    <property type="molecule type" value="Genomic_DNA"/>
</dbReference>
<dbReference type="InterPro" id="IPR029044">
    <property type="entry name" value="Nucleotide-diphossugar_trans"/>
</dbReference>
<sequence>MSSALHNALLPTDLGLVEDQAASTGRQAPLALEVGFLARHGYSSGNLRDATTFAGLTGTPVDEFLLKYSLIDETAFYRALAAELSVPFLSVPHLSPKARYPDSILTGMAPLAGGGFVLAPRGPAIVHLLKNRRAPGGPLAIATPSSFTRAVFRDRAKAIAHHASNALPDRKPHLSNRDGLTTSQIAALSALALLASFVGVSAPAIALHGLALSMALLFLGMVVLRLAASLLHNPIEPAALPPRVDDADLPVYRIIAALYREKNVAAKLVAALMRLDYPRAKLDVKLVLEADDKETLNALTATGLPGFMEIIIAPPGYPRTKPRALNVALSLARGAFTVIYDAEDVPESGQLRLAVASFAAQPPDVVCLQARLTIDNTDDSWLTRLFTIEYAALFDVLNPGLAEIGCPITLGGTSNHFRTATLKELGGWDAWNVTEDADLGIRLARFGYRVADLPSSTWEEAPSTLKAWMHQRTRWMKGYMQTCISHSRRPHQTLSELGLWRFYGAVVVTLGTVLSALGYPFFTAAFLLLSTSVPTDSIASAWLAGSRTLFVLGALAMVAPALLALRRRGLIQLAPWVLALPAYYLLVSVACWRGLWDLVFRPFWWSKTFHGLGRTSRFRSTRRGERGSGR</sequence>
<feature type="transmembrane region" description="Helical" evidence="4">
    <location>
        <begin position="502"/>
        <end position="529"/>
    </location>
</feature>
<keyword evidence="3" id="KW-0808">Transferase</keyword>
<evidence type="ECO:0000256" key="3">
    <source>
        <dbReference type="ARBA" id="ARBA00022679"/>
    </source>
</evidence>
<keyword evidence="2" id="KW-0328">Glycosyltransferase</keyword>
<feature type="transmembrane region" description="Helical" evidence="4">
    <location>
        <begin position="577"/>
        <end position="596"/>
    </location>
</feature>
<comment type="caution">
    <text evidence="5">The sequence shown here is derived from an EMBL/GenBank/DDBJ whole genome shotgun (WGS) entry which is preliminary data.</text>
</comment>
<dbReference type="Proteomes" id="UP000707352">
    <property type="component" value="Unassembled WGS sequence"/>
</dbReference>
<protein>
    <submittedName>
        <fullName evidence="5">Glycosyltransferase</fullName>
    </submittedName>
</protein>
<proteinExistence type="inferred from homology"/>
<feature type="transmembrane region" description="Helical" evidence="4">
    <location>
        <begin position="205"/>
        <end position="224"/>
    </location>
</feature>
<reference evidence="5 6" key="1">
    <citation type="submission" date="2020-03" db="EMBL/GenBank/DDBJ databases">
        <title>The genome sequence of Microvirga sp. c23x22.</title>
        <authorList>
            <person name="Zhang X."/>
        </authorList>
    </citation>
    <scope>NUCLEOTIDE SEQUENCE [LARGE SCALE GENOMIC DNA]</scope>
    <source>
        <strain evidence="6">c23x22</strain>
    </source>
</reference>
<dbReference type="RefSeq" id="WP_167674084.1">
    <property type="nucleotide sequence ID" value="NZ_JAATJS010000006.1"/>
</dbReference>
<evidence type="ECO:0000256" key="2">
    <source>
        <dbReference type="ARBA" id="ARBA00022676"/>
    </source>
</evidence>
<feature type="transmembrane region" description="Helical" evidence="4">
    <location>
        <begin position="541"/>
        <end position="565"/>
    </location>
</feature>
<keyword evidence="4" id="KW-0472">Membrane</keyword>
<keyword evidence="4" id="KW-0812">Transmembrane</keyword>
<evidence type="ECO:0000313" key="5">
    <source>
        <dbReference type="EMBL" id="NIX78175.1"/>
    </source>
</evidence>
<comment type="similarity">
    <text evidence="1">Belongs to the glycosyltransferase 2 family.</text>
</comment>
<dbReference type="PANTHER" id="PTHR43630">
    <property type="entry name" value="POLY-BETA-1,6-N-ACETYL-D-GLUCOSAMINE SYNTHASE"/>
    <property type="match status" value="1"/>
</dbReference>
<keyword evidence="6" id="KW-1185">Reference proteome</keyword>
<name>A0ABX0VEB9_9HYPH</name>
<dbReference type="Gene3D" id="3.90.550.10">
    <property type="entry name" value="Spore Coat Polysaccharide Biosynthesis Protein SpsA, Chain A"/>
    <property type="match status" value="1"/>
</dbReference>
<dbReference type="Pfam" id="PF13641">
    <property type="entry name" value="Glyco_tranf_2_3"/>
    <property type="match status" value="1"/>
</dbReference>
<dbReference type="PANTHER" id="PTHR43630:SF1">
    <property type="entry name" value="POLY-BETA-1,6-N-ACETYL-D-GLUCOSAMINE SYNTHASE"/>
    <property type="match status" value="1"/>
</dbReference>